<name>A0A6J7VWP9_9ZZZZ</name>
<dbReference type="PANTHER" id="PTHR43245:SF13">
    <property type="entry name" value="UDP-D-APIOSE_UDP-D-XYLOSE SYNTHASE 2"/>
    <property type="match status" value="1"/>
</dbReference>
<dbReference type="PANTHER" id="PTHR43245">
    <property type="entry name" value="BIFUNCTIONAL POLYMYXIN RESISTANCE PROTEIN ARNA"/>
    <property type="match status" value="1"/>
</dbReference>
<dbReference type="Pfam" id="PF01370">
    <property type="entry name" value="Epimerase"/>
    <property type="match status" value="1"/>
</dbReference>
<dbReference type="SUPFAM" id="SSF51735">
    <property type="entry name" value="NAD(P)-binding Rossmann-fold domains"/>
    <property type="match status" value="1"/>
</dbReference>
<proteinExistence type="predicted"/>
<gene>
    <name evidence="2" type="ORF">UFOPK4410_00907</name>
</gene>
<dbReference type="Gene3D" id="3.40.50.720">
    <property type="entry name" value="NAD(P)-binding Rossmann-like Domain"/>
    <property type="match status" value="1"/>
</dbReference>
<reference evidence="2" key="1">
    <citation type="submission" date="2020-05" db="EMBL/GenBank/DDBJ databases">
        <authorList>
            <person name="Chiriac C."/>
            <person name="Salcher M."/>
            <person name="Ghai R."/>
            <person name="Kavagutti S V."/>
        </authorList>
    </citation>
    <scope>NUCLEOTIDE SEQUENCE</scope>
</reference>
<evidence type="ECO:0000259" key="1">
    <source>
        <dbReference type="Pfam" id="PF01370"/>
    </source>
</evidence>
<protein>
    <submittedName>
        <fullName evidence="2">Unannotated protein</fullName>
    </submittedName>
</protein>
<organism evidence="2">
    <name type="scientific">freshwater metagenome</name>
    <dbReference type="NCBI Taxonomy" id="449393"/>
    <lineage>
        <taxon>unclassified sequences</taxon>
        <taxon>metagenomes</taxon>
        <taxon>ecological metagenomes</taxon>
    </lineage>
</organism>
<dbReference type="AlphaFoldDB" id="A0A6J7VWP9"/>
<accession>A0A6J7VWP9</accession>
<feature type="domain" description="NAD-dependent epimerase/dehydratase" evidence="1">
    <location>
        <begin position="3"/>
        <end position="226"/>
    </location>
</feature>
<dbReference type="EMBL" id="CAFBRV010000092">
    <property type="protein sequence ID" value="CAB5118115.1"/>
    <property type="molecule type" value="Genomic_DNA"/>
</dbReference>
<dbReference type="InterPro" id="IPR050177">
    <property type="entry name" value="Lipid_A_modif_metabolic_enz"/>
</dbReference>
<dbReference type="InterPro" id="IPR036291">
    <property type="entry name" value="NAD(P)-bd_dom_sf"/>
</dbReference>
<sequence length="318" mass="35042">MRVVVTGSSGFLGSWICRVLAQHHAVTALVRPNSETYRLEGIDSLNVQRSEVSDWTAFVTAEKPDVLILADWWGVGNRDRNDLRQFDNIERMENLALAAKDCGVGLVIGVGSQAELGPVSNRITEDLPDNPTTEYGKAKVAARKAAQKVLEGSATRFAWLRIFSTYGPSDTDSWLIPQLIDTLTIGAVMELTKGEQEWSYLHAYDLARAFAAVIEDGTISGIVNVGNPQTIILKDAIHIIADQLGANNLLGFGKLDYRPDQVMKLEPACESLTAIGWKPVVSFAHGIAQTIQWRHRDVVEPLHCDDGQKVVFNLPPRR</sequence>
<dbReference type="InterPro" id="IPR001509">
    <property type="entry name" value="Epimerase_deHydtase"/>
</dbReference>
<evidence type="ECO:0000313" key="2">
    <source>
        <dbReference type="EMBL" id="CAB5118115.1"/>
    </source>
</evidence>